<evidence type="ECO:0000313" key="11">
    <source>
        <dbReference type="Proteomes" id="UP000181901"/>
    </source>
</evidence>
<keyword evidence="4 7" id="KW-0808">Transferase</keyword>
<comment type="subcellular location">
    <subcellularLocation>
        <location evidence="7">Cytoplasm</location>
    </subcellularLocation>
</comment>
<comment type="function">
    <text evidence="7">Transfers an acetyl group from acetyl-CoA to L-homoserine, forming acetyl-L-homoserine.</text>
</comment>
<evidence type="ECO:0000256" key="5">
    <source>
        <dbReference type="ARBA" id="ARBA00023167"/>
    </source>
</evidence>
<dbReference type="GO" id="GO:0005737">
    <property type="term" value="C:cytoplasm"/>
    <property type="evidence" value="ECO:0007669"/>
    <property type="project" value="UniProtKB-SubCell"/>
</dbReference>
<reference evidence="10 11" key="1">
    <citation type="submission" date="2015-09" db="EMBL/GenBank/DDBJ databases">
        <title>Genome of Desulfovibrio dechloracetivorans BerOc1, a mercury methylating strain isolated from highly hydrocarbons and metals contaminated coastal sediments.</title>
        <authorList>
            <person name="Goni Urriza M."/>
            <person name="Gassie C."/>
            <person name="Bouchez O."/>
            <person name="Klopp C."/>
            <person name="Ranchou-Peyruse A."/>
            <person name="Remy G."/>
        </authorList>
    </citation>
    <scope>NUCLEOTIDE SEQUENCE [LARGE SCALE GENOMIC DNA]</scope>
    <source>
        <strain evidence="10 11">BerOc1</strain>
    </source>
</reference>
<dbReference type="InterPro" id="IPR029058">
    <property type="entry name" value="AB_hydrolase_fold"/>
</dbReference>
<evidence type="ECO:0000313" key="10">
    <source>
        <dbReference type="EMBL" id="OIQ50123.1"/>
    </source>
</evidence>
<dbReference type="Proteomes" id="UP000181901">
    <property type="component" value="Unassembled WGS sequence"/>
</dbReference>
<dbReference type="PIRSF" id="PIRSF000443">
    <property type="entry name" value="Homoser_Ac_trans"/>
    <property type="match status" value="1"/>
</dbReference>
<evidence type="ECO:0000256" key="8">
    <source>
        <dbReference type="PIRSR" id="PIRSR000443-1"/>
    </source>
</evidence>
<dbReference type="InterPro" id="IPR008220">
    <property type="entry name" value="HAT_MetX-like"/>
</dbReference>
<evidence type="ECO:0000256" key="3">
    <source>
        <dbReference type="ARBA" id="ARBA00022605"/>
    </source>
</evidence>
<evidence type="ECO:0000256" key="6">
    <source>
        <dbReference type="ARBA" id="ARBA00023315"/>
    </source>
</evidence>
<evidence type="ECO:0000256" key="1">
    <source>
        <dbReference type="ARBA" id="ARBA00011738"/>
    </source>
</evidence>
<dbReference type="NCBIfam" id="TIGR01392">
    <property type="entry name" value="homoserO_Ac_trn"/>
    <property type="match status" value="1"/>
</dbReference>
<dbReference type="GO" id="GO:0009086">
    <property type="term" value="P:methionine biosynthetic process"/>
    <property type="evidence" value="ECO:0007669"/>
    <property type="project" value="UniProtKB-UniRule"/>
</dbReference>
<dbReference type="EC" id="2.3.1.31" evidence="7"/>
<feature type="active site" evidence="7 8">
    <location>
        <position position="378"/>
    </location>
</feature>
<evidence type="ECO:0000256" key="4">
    <source>
        <dbReference type="ARBA" id="ARBA00022679"/>
    </source>
</evidence>
<comment type="catalytic activity">
    <reaction evidence="7">
        <text>L-homoserine + acetyl-CoA = O-acetyl-L-homoserine + CoA</text>
        <dbReference type="Rhea" id="RHEA:13701"/>
        <dbReference type="ChEBI" id="CHEBI:57287"/>
        <dbReference type="ChEBI" id="CHEBI:57288"/>
        <dbReference type="ChEBI" id="CHEBI:57476"/>
        <dbReference type="ChEBI" id="CHEBI:57716"/>
        <dbReference type="EC" id="2.3.1.31"/>
    </reaction>
</comment>
<proteinExistence type="inferred from homology"/>
<keyword evidence="6 7" id="KW-0012">Acyltransferase</keyword>
<keyword evidence="5 7" id="KW-0486">Methionine biosynthesis</keyword>
<gene>
    <name evidence="10" type="primary">metX</name>
    <name evidence="7" type="synonym">metXA</name>
    <name evidence="10" type="ORF">BerOc1_02053</name>
</gene>
<organism evidence="10 11">
    <name type="scientific">Pseudodesulfovibrio hydrargyri</name>
    <dbReference type="NCBI Taxonomy" id="2125990"/>
    <lineage>
        <taxon>Bacteria</taxon>
        <taxon>Pseudomonadati</taxon>
        <taxon>Thermodesulfobacteriota</taxon>
        <taxon>Desulfovibrionia</taxon>
        <taxon>Desulfovibrionales</taxon>
        <taxon>Desulfovibrionaceae</taxon>
    </lineage>
</organism>
<dbReference type="Gene3D" id="1.10.1740.110">
    <property type="match status" value="1"/>
</dbReference>
<dbReference type="Pfam" id="PF00561">
    <property type="entry name" value="Abhydrolase_1"/>
    <property type="match status" value="1"/>
</dbReference>
<protein>
    <recommendedName>
        <fullName evidence="7">Homoserine O-acetyltransferase</fullName>
        <shortName evidence="7">HAT</shortName>
        <ecNumber evidence="7">2.3.1.31</ecNumber>
    </recommendedName>
    <alternativeName>
        <fullName evidence="7">Homoserine transacetylase</fullName>
        <shortName evidence="7">HTA</shortName>
    </alternativeName>
</protein>
<comment type="caution">
    <text evidence="7">Lacks conserved residue(s) required for the propagation of feature annotation.</text>
</comment>
<comment type="similarity">
    <text evidence="7">Belongs to the AB hydrolase superfamily. MetX family.</text>
</comment>
<comment type="subunit">
    <text evidence="1 7">Homodimer.</text>
</comment>
<feature type="active site" evidence="7 8">
    <location>
        <position position="345"/>
    </location>
</feature>
<dbReference type="SUPFAM" id="SSF53474">
    <property type="entry name" value="alpha/beta-Hydrolases"/>
    <property type="match status" value="1"/>
</dbReference>
<dbReference type="GO" id="GO:0004414">
    <property type="term" value="F:homoserine O-acetyltransferase activity"/>
    <property type="evidence" value="ECO:0007669"/>
    <property type="project" value="UniProtKB-UniRule"/>
</dbReference>
<evidence type="ECO:0000259" key="9">
    <source>
        <dbReference type="Pfam" id="PF00561"/>
    </source>
</evidence>
<accession>A0A1J5N3D5</accession>
<evidence type="ECO:0000256" key="2">
    <source>
        <dbReference type="ARBA" id="ARBA00022490"/>
    </source>
</evidence>
<keyword evidence="3 7" id="KW-0028">Amino-acid biosynthesis</keyword>
<dbReference type="GO" id="GO:0009092">
    <property type="term" value="P:homoserine metabolic process"/>
    <property type="evidence" value="ECO:0007669"/>
    <property type="project" value="TreeGrafter"/>
</dbReference>
<dbReference type="EMBL" id="LKAQ01000004">
    <property type="protein sequence ID" value="OIQ50123.1"/>
    <property type="molecule type" value="Genomic_DNA"/>
</dbReference>
<dbReference type="PANTHER" id="PTHR32268">
    <property type="entry name" value="HOMOSERINE O-ACETYLTRANSFERASE"/>
    <property type="match status" value="1"/>
</dbReference>
<feature type="binding site" evidence="7">
    <location>
        <position position="379"/>
    </location>
    <ligand>
        <name>substrate</name>
    </ligand>
</feature>
<evidence type="ECO:0000256" key="7">
    <source>
        <dbReference type="HAMAP-Rule" id="MF_00296"/>
    </source>
</evidence>
<dbReference type="Gene3D" id="3.40.50.1820">
    <property type="entry name" value="alpha/beta hydrolase"/>
    <property type="match status" value="1"/>
</dbReference>
<sequence>MGAPLTAGPACLIFSAMSEYIDQIETGESVGLVEKKFFTFGADEPLVLESGRRLGPVTLAYETCGTLNADRTNAILVCHALTGDSHVAGFYDGNDPKPGWWDLMVGPGKPIDTDKYFVICSNVIGGCMGSTGPSSENPETGRPYGASFPVVTIGDMVRAQRRLVDSFGIDTLLAVVGGSVGGMQVLEWSVRYPHRVHAAIPLATTTKHSAQAIAFNEVARQAIMADPKWNRGDYYESGRPEHGLAVARMVGHITYLSDESMRHKFDRRLQDRVELSFDFEADFQVESYLRYQGNKFVDRFDANSFLYLTKAADYFNLENHYGDGSLVAAFSRASCRYLVVSFTSDWLYPTYQSKTMVKAMKKNSLDVSFCEIEAPWGHDAFLLPNTRLSDLLSGFLNKICLHCRIGDVA</sequence>
<name>A0A1J5N3D5_9BACT</name>
<dbReference type="UniPathway" id="UPA00051">
    <property type="reaction ID" value="UER00074"/>
</dbReference>
<dbReference type="NCBIfam" id="NF001209">
    <property type="entry name" value="PRK00175.1"/>
    <property type="match status" value="1"/>
</dbReference>
<dbReference type="AlphaFoldDB" id="A0A1J5N3D5"/>
<dbReference type="InterPro" id="IPR000073">
    <property type="entry name" value="AB_hydrolase_1"/>
</dbReference>
<dbReference type="PANTHER" id="PTHR32268:SF11">
    <property type="entry name" value="HOMOSERINE O-ACETYLTRANSFERASE"/>
    <property type="match status" value="1"/>
</dbReference>
<feature type="active site" description="Nucleophile" evidence="7 8">
    <location>
        <position position="179"/>
    </location>
</feature>
<feature type="domain" description="AB hydrolase-1" evidence="9">
    <location>
        <begin position="73"/>
        <end position="382"/>
    </location>
</feature>
<comment type="pathway">
    <text evidence="7">Amino-acid biosynthesis; L-methionine biosynthesis via de novo pathway; O-acetyl-L-homoserine from L-homoserine: step 1/1.</text>
</comment>
<keyword evidence="11" id="KW-1185">Reference proteome</keyword>
<dbReference type="HAMAP" id="MF_00296">
    <property type="entry name" value="MetX_acyltransf"/>
    <property type="match status" value="1"/>
</dbReference>
<dbReference type="FunFam" id="1.10.1740.110:FF:000001">
    <property type="entry name" value="Homoserine O-acetyltransferase"/>
    <property type="match status" value="1"/>
</dbReference>
<feature type="binding site" evidence="7">
    <location>
        <position position="248"/>
    </location>
    <ligand>
        <name>substrate</name>
    </ligand>
</feature>
<comment type="caution">
    <text evidence="10">The sequence shown here is derived from an EMBL/GenBank/DDBJ whole genome shotgun (WGS) entry which is preliminary data.</text>
</comment>
<keyword evidence="2 7" id="KW-0963">Cytoplasm</keyword>